<dbReference type="InterPro" id="IPR050628">
    <property type="entry name" value="SNF2_RAD54_helicase_TF"/>
</dbReference>
<dbReference type="GO" id="GO:0005634">
    <property type="term" value="C:nucleus"/>
    <property type="evidence" value="ECO:0007669"/>
    <property type="project" value="UniProtKB-SubCell"/>
</dbReference>
<evidence type="ECO:0000256" key="1">
    <source>
        <dbReference type="ARBA" id="ARBA00004123"/>
    </source>
</evidence>
<dbReference type="GO" id="GO:0005524">
    <property type="term" value="F:ATP binding"/>
    <property type="evidence" value="ECO:0007669"/>
    <property type="project" value="UniProtKB-KW"/>
</dbReference>
<keyword evidence="12" id="KW-0539">Nucleus</keyword>
<keyword evidence="10" id="KW-0067">ATP-binding</keyword>
<feature type="region of interest" description="Disordered" evidence="14">
    <location>
        <begin position="1"/>
        <end position="96"/>
    </location>
</feature>
<dbReference type="InterPro" id="IPR001650">
    <property type="entry name" value="Helicase_C-like"/>
</dbReference>
<accession>A0A9P6N721</accession>
<evidence type="ECO:0000256" key="5">
    <source>
        <dbReference type="ARBA" id="ARBA00022763"/>
    </source>
</evidence>
<feature type="region of interest" description="Disordered" evidence="14">
    <location>
        <begin position="116"/>
        <end position="144"/>
    </location>
</feature>
<evidence type="ECO:0000259" key="17">
    <source>
        <dbReference type="PROSITE" id="PS51194"/>
    </source>
</evidence>
<evidence type="ECO:0000259" key="15">
    <source>
        <dbReference type="PROSITE" id="PS50089"/>
    </source>
</evidence>
<feature type="domain" description="Helicase C-terminal" evidence="17">
    <location>
        <begin position="990"/>
        <end position="1160"/>
    </location>
</feature>
<comment type="similarity">
    <text evidence="2">Belongs to the SNF2/RAD54 helicase family.</text>
</comment>
<dbReference type="InterPro" id="IPR049730">
    <property type="entry name" value="SNF2/RAD54-like_C"/>
</dbReference>
<dbReference type="Pfam" id="PF13920">
    <property type="entry name" value="zf-C3HC4_3"/>
    <property type="match status" value="1"/>
</dbReference>
<comment type="caution">
    <text evidence="18">The sequence shown here is derived from an EMBL/GenBank/DDBJ whole genome shotgun (WGS) entry which is preliminary data.</text>
</comment>
<dbReference type="PROSITE" id="PS51194">
    <property type="entry name" value="HELICASE_CTER"/>
    <property type="match status" value="1"/>
</dbReference>
<evidence type="ECO:0000256" key="3">
    <source>
        <dbReference type="ARBA" id="ARBA00022723"/>
    </source>
</evidence>
<evidence type="ECO:0000256" key="6">
    <source>
        <dbReference type="ARBA" id="ARBA00022771"/>
    </source>
</evidence>
<dbReference type="PROSITE" id="PS00518">
    <property type="entry name" value="ZF_RING_1"/>
    <property type="match status" value="1"/>
</dbReference>
<protein>
    <recommendedName>
        <fullName evidence="20">DNA repair protein RAD5</fullName>
    </recommendedName>
</protein>
<evidence type="ECO:0008006" key="20">
    <source>
        <dbReference type="Google" id="ProtNLM"/>
    </source>
</evidence>
<feature type="domain" description="Helicase ATP-binding" evidence="16">
    <location>
        <begin position="465"/>
        <end position="695"/>
    </location>
</feature>
<evidence type="ECO:0000256" key="11">
    <source>
        <dbReference type="ARBA" id="ARBA00023204"/>
    </source>
</evidence>
<evidence type="ECO:0000256" key="7">
    <source>
        <dbReference type="ARBA" id="ARBA00022801"/>
    </source>
</evidence>
<keyword evidence="11" id="KW-0234">DNA repair</keyword>
<dbReference type="GO" id="GO:0006281">
    <property type="term" value="P:DNA repair"/>
    <property type="evidence" value="ECO:0007669"/>
    <property type="project" value="UniProtKB-KW"/>
</dbReference>
<dbReference type="SUPFAM" id="SSF57850">
    <property type="entry name" value="RING/U-box"/>
    <property type="match status" value="1"/>
</dbReference>
<evidence type="ECO:0000256" key="8">
    <source>
        <dbReference type="ARBA" id="ARBA00022806"/>
    </source>
</evidence>
<dbReference type="AlphaFoldDB" id="A0A9P6N721"/>
<evidence type="ECO:0000256" key="9">
    <source>
        <dbReference type="ARBA" id="ARBA00022833"/>
    </source>
</evidence>
<dbReference type="CDD" id="cd18008">
    <property type="entry name" value="DEXDc_SHPRH-like"/>
    <property type="match status" value="1"/>
</dbReference>
<dbReference type="Gene3D" id="3.40.50.300">
    <property type="entry name" value="P-loop containing nucleotide triphosphate hydrolases"/>
    <property type="match status" value="1"/>
</dbReference>
<gene>
    <name evidence="18" type="ORF">CROQUDRAFT_83943</name>
</gene>
<dbReference type="SUPFAM" id="SSF52540">
    <property type="entry name" value="P-loop containing nucleoside triphosphate hydrolases"/>
    <property type="match status" value="2"/>
</dbReference>
<dbReference type="OrthoDB" id="448448at2759"/>
<proteinExistence type="inferred from homology"/>
<evidence type="ECO:0000259" key="16">
    <source>
        <dbReference type="PROSITE" id="PS51192"/>
    </source>
</evidence>
<keyword evidence="5" id="KW-0227">DNA damage</keyword>
<sequence>MTTMSASPPPPTKEPLSPDPGFLSPSPPLSTAAAEKPNFFFRSPSPPQISSSNQKRPRSCPEPDQELEESKPLFRDDDEEHLEGSFKQPPDPILDRLITPGPSAVTATFDRKPDVKPTTIDLTLDTPPPTKKIRKSSIPPSQSSIVLPPRAEHKVPIWKRQYVGAFMCEGYMVYSATRLSENDRIWLTRPIVRAQSTSASLPKAFKTKKGADHAVQVESKANGTFGRLNESFAKWVVCLIDLGICEFEGNLVCPPPQARVGDTVQFYLKVYFRKEAFGSPDPLMLDGASGQKLIAQKKKNASNSFYEGQRQEGDEDRWRIERQASINKLLEILELQPASSASQARSSTRSFFENRSPASQLDEPERIISQNNISLVYRKAAAKDVHLPRASPPEGFKLELRPYQQQGLHWLIEMEGSLDQAREEVSIHPLWEEYVFPIEQGTLSFTDPEKFYYNPYMGDLTLEFPRASRKCRGGVLSDEMGMGKTIQMAALICSMRKTQEAKNGSSDEHEDKEAEEARVNQVDAGTYQPSPLKKNKPMINQNMEKKKKENIRRKTGATLVVCPLTLLDQWKDELERCEENLKVSIYHGGPGKNLDWDDDDEPDVVITTYGIVGSEWTELDSKDVFAKHRPIKTGLYSLEWHRIILDEAHNIKNRIARASKACYELSGERRWALTGTPIVNRLEDLASLLHFIKLEPWGNFSFYRSFVTVPFSKKDPKALEVVQVIIESVLLRREKSMLDSSGQPIVSLPNKQVKLTYLTMSAKENSLYSMIYRNAKAEFLAFVGKGTVLNNVTAILAILVRLRQAVLHPSLVLRKLGIKMTEDVGENERELLERLLKEYGAEGGGFAGDQVDKLKKVLEGEVTDGLEDECVMCLDVMDSRVFLPCMHSFCKACLMAYVESKMGDETKCVTCEKEFKETDLVEYVRTGNGNEKKPARLVGTSSEPVTPDPTDLQPTIKDEEEAEKEKSNPNEGGGGYLRTNTFVSSTKLEALIDDLVKVRTSEPEFSAVIFSQFTGFLDFIEKVLTRDHFRYVRLDGKLSQKKRKDVLRDFNEPADRGCILLCSLKVAGVGLNLVKANRVYMMDTWWNGAIEGQLILSDVSYFRVHRFGQTRETVVVRYLMSHSIEERMLSLQNKKRAIVERALSGSGSGSGPKTTLEDLEAIFAD</sequence>
<comment type="subcellular location">
    <subcellularLocation>
        <location evidence="1">Nucleus</location>
    </subcellularLocation>
</comment>
<dbReference type="Pfam" id="PF08797">
    <property type="entry name" value="HIRAN"/>
    <property type="match status" value="1"/>
</dbReference>
<feature type="domain" description="RING-type" evidence="15">
    <location>
        <begin position="870"/>
        <end position="912"/>
    </location>
</feature>
<dbReference type="InterPro" id="IPR027417">
    <property type="entry name" value="P-loop_NTPase"/>
</dbReference>
<dbReference type="Pfam" id="PF00176">
    <property type="entry name" value="SNF2-rel_dom"/>
    <property type="match status" value="1"/>
</dbReference>
<dbReference type="Pfam" id="PF00271">
    <property type="entry name" value="Helicase_C"/>
    <property type="match status" value="1"/>
</dbReference>
<dbReference type="InterPro" id="IPR002464">
    <property type="entry name" value="DNA/RNA_helicase_DEAH_CS"/>
</dbReference>
<feature type="region of interest" description="Disordered" evidence="14">
    <location>
        <begin position="499"/>
        <end position="537"/>
    </location>
</feature>
<keyword evidence="9" id="KW-0862">Zinc</keyword>
<dbReference type="PROSITE" id="PS00690">
    <property type="entry name" value="DEAH_ATP_HELICASE"/>
    <property type="match status" value="1"/>
</dbReference>
<feature type="region of interest" description="Disordered" evidence="14">
    <location>
        <begin position="931"/>
        <end position="977"/>
    </location>
</feature>
<feature type="compositionally biased region" description="Basic and acidic residues" evidence="14">
    <location>
        <begin position="499"/>
        <end position="518"/>
    </location>
</feature>
<dbReference type="GO" id="GO:0003676">
    <property type="term" value="F:nucleic acid binding"/>
    <property type="evidence" value="ECO:0007669"/>
    <property type="project" value="InterPro"/>
</dbReference>
<evidence type="ECO:0000256" key="4">
    <source>
        <dbReference type="ARBA" id="ARBA00022741"/>
    </source>
</evidence>
<evidence type="ECO:0000256" key="10">
    <source>
        <dbReference type="ARBA" id="ARBA00022840"/>
    </source>
</evidence>
<dbReference type="InterPro" id="IPR000330">
    <property type="entry name" value="SNF2_N"/>
</dbReference>
<keyword evidence="8" id="KW-0347">Helicase</keyword>
<evidence type="ECO:0000313" key="19">
    <source>
        <dbReference type="Proteomes" id="UP000886653"/>
    </source>
</evidence>
<keyword evidence="6 13" id="KW-0863">Zinc-finger</keyword>
<evidence type="ECO:0000256" key="13">
    <source>
        <dbReference type="PROSITE-ProRule" id="PRU00175"/>
    </source>
</evidence>
<dbReference type="SMART" id="SM00490">
    <property type="entry name" value="HELICc"/>
    <property type="match status" value="1"/>
</dbReference>
<dbReference type="PANTHER" id="PTHR45626:SF22">
    <property type="entry name" value="DNA REPAIR PROTEIN RAD5"/>
    <property type="match status" value="1"/>
</dbReference>
<reference evidence="18" key="1">
    <citation type="submission" date="2013-11" db="EMBL/GenBank/DDBJ databases">
        <title>Genome sequence of the fusiform rust pathogen reveals effectors for host alternation and coevolution with pine.</title>
        <authorList>
            <consortium name="DOE Joint Genome Institute"/>
            <person name="Smith K."/>
            <person name="Pendleton A."/>
            <person name="Kubisiak T."/>
            <person name="Anderson C."/>
            <person name="Salamov A."/>
            <person name="Aerts A."/>
            <person name="Riley R."/>
            <person name="Clum A."/>
            <person name="Lindquist E."/>
            <person name="Ence D."/>
            <person name="Campbell M."/>
            <person name="Kronenberg Z."/>
            <person name="Feau N."/>
            <person name="Dhillon B."/>
            <person name="Hamelin R."/>
            <person name="Burleigh J."/>
            <person name="Smith J."/>
            <person name="Yandell M."/>
            <person name="Nelson C."/>
            <person name="Grigoriev I."/>
            <person name="Davis J."/>
        </authorList>
    </citation>
    <scope>NUCLEOTIDE SEQUENCE</scope>
    <source>
        <strain evidence="18">G11</strain>
    </source>
</reference>
<dbReference type="CDD" id="cd18793">
    <property type="entry name" value="SF2_C_SNF"/>
    <property type="match status" value="1"/>
</dbReference>
<dbReference type="GO" id="GO:0016818">
    <property type="term" value="F:hydrolase activity, acting on acid anhydrides, in phosphorus-containing anhydrides"/>
    <property type="evidence" value="ECO:0007669"/>
    <property type="project" value="InterPro"/>
</dbReference>
<dbReference type="InterPro" id="IPR013083">
    <property type="entry name" value="Znf_RING/FYVE/PHD"/>
</dbReference>
<dbReference type="PANTHER" id="PTHR45626">
    <property type="entry name" value="TRANSCRIPTION TERMINATION FACTOR 2-RELATED"/>
    <property type="match status" value="1"/>
</dbReference>
<dbReference type="SMART" id="SM00184">
    <property type="entry name" value="RING"/>
    <property type="match status" value="1"/>
</dbReference>
<dbReference type="InterPro" id="IPR038718">
    <property type="entry name" value="SNF2-like_sf"/>
</dbReference>
<keyword evidence="19" id="KW-1185">Reference proteome</keyword>
<dbReference type="InterPro" id="IPR001841">
    <property type="entry name" value="Znf_RING"/>
</dbReference>
<evidence type="ECO:0000256" key="2">
    <source>
        <dbReference type="ARBA" id="ARBA00007025"/>
    </source>
</evidence>
<evidence type="ECO:0000256" key="14">
    <source>
        <dbReference type="SAM" id="MobiDB-lite"/>
    </source>
</evidence>
<dbReference type="GO" id="GO:0008270">
    <property type="term" value="F:zinc ion binding"/>
    <property type="evidence" value="ECO:0007669"/>
    <property type="project" value="UniProtKB-KW"/>
</dbReference>
<dbReference type="GO" id="GO:0008094">
    <property type="term" value="F:ATP-dependent activity, acting on DNA"/>
    <property type="evidence" value="ECO:0007669"/>
    <property type="project" value="TreeGrafter"/>
</dbReference>
<dbReference type="EMBL" id="MU167418">
    <property type="protein sequence ID" value="KAG0140819.1"/>
    <property type="molecule type" value="Genomic_DNA"/>
</dbReference>
<dbReference type="InterPro" id="IPR014001">
    <property type="entry name" value="Helicase_ATP-bd"/>
</dbReference>
<dbReference type="InterPro" id="IPR017907">
    <property type="entry name" value="Znf_RING_CS"/>
</dbReference>
<dbReference type="CDD" id="cd16449">
    <property type="entry name" value="RING-HC"/>
    <property type="match status" value="1"/>
</dbReference>
<name>A0A9P6N721_9BASI</name>
<dbReference type="InterPro" id="IPR014905">
    <property type="entry name" value="HIRAN"/>
</dbReference>
<organism evidence="18 19">
    <name type="scientific">Cronartium quercuum f. sp. fusiforme G11</name>
    <dbReference type="NCBI Taxonomy" id="708437"/>
    <lineage>
        <taxon>Eukaryota</taxon>
        <taxon>Fungi</taxon>
        <taxon>Dikarya</taxon>
        <taxon>Basidiomycota</taxon>
        <taxon>Pucciniomycotina</taxon>
        <taxon>Pucciniomycetes</taxon>
        <taxon>Pucciniales</taxon>
        <taxon>Coleosporiaceae</taxon>
        <taxon>Cronartium</taxon>
    </lineage>
</organism>
<dbReference type="PROSITE" id="PS50089">
    <property type="entry name" value="ZF_RING_2"/>
    <property type="match status" value="1"/>
</dbReference>
<evidence type="ECO:0000313" key="18">
    <source>
        <dbReference type="EMBL" id="KAG0140819.1"/>
    </source>
</evidence>
<keyword evidence="7" id="KW-0378">Hydrolase</keyword>
<dbReference type="Gene3D" id="3.30.40.10">
    <property type="entry name" value="Zinc/RING finger domain, C3HC4 (zinc finger)"/>
    <property type="match status" value="1"/>
</dbReference>
<dbReference type="SMART" id="SM00487">
    <property type="entry name" value="DEXDc"/>
    <property type="match status" value="1"/>
</dbReference>
<evidence type="ECO:0000256" key="12">
    <source>
        <dbReference type="ARBA" id="ARBA00023242"/>
    </source>
</evidence>
<keyword evidence="3" id="KW-0479">Metal-binding</keyword>
<dbReference type="PROSITE" id="PS51192">
    <property type="entry name" value="HELICASE_ATP_BIND_1"/>
    <property type="match status" value="1"/>
</dbReference>
<dbReference type="GO" id="GO:0004386">
    <property type="term" value="F:helicase activity"/>
    <property type="evidence" value="ECO:0007669"/>
    <property type="project" value="UniProtKB-KW"/>
</dbReference>
<dbReference type="Gene3D" id="3.40.50.10810">
    <property type="entry name" value="Tandem AAA-ATPase domain"/>
    <property type="match status" value="2"/>
</dbReference>
<keyword evidence="4" id="KW-0547">Nucleotide-binding</keyword>
<dbReference type="Proteomes" id="UP000886653">
    <property type="component" value="Unassembled WGS sequence"/>
</dbReference>